<keyword evidence="2 6" id="KW-1003">Cell membrane</keyword>
<feature type="transmembrane region" description="Helical" evidence="6">
    <location>
        <begin position="195"/>
        <end position="216"/>
    </location>
</feature>
<accession>A0ABW9XT42</accession>
<dbReference type="RefSeq" id="WP_161744613.1">
    <property type="nucleotide sequence ID" value="NZ_JAAAMV010000017.1"/>
</dbReference>
<feature type="transmembrane region" description="Helical" evidence="6">
    <location>
        <begin position="15"/>
        <end position="38"/>
    </location>
</feature>
<feature type="transmembrane region" description="Helical" evidence="6">
    <location>
        <begin position="531"/>
        <end position="553"/>
    </location>
</feature>
<keyword evidence="4 6" id="KW-1133">Transmembrane helix</keyword>
<gene>
    <name evidence="8" type="ORF">GT019_18180</name>
</gene>
<dbReference type="Proteomes" id="UP000665561">
    <property type="component" value="Unassembled WGS sequence"/>
</dbReference>
<evidence type="ECO:0000256" key="4">
    <source>
        <dbReference type="ARBA" id="ARBA00022989"/>
    </source>
</evidence>
<feature type="transmembrane region" description="Helical" evidence="6">
    <location>
        <begin position="101"/>
        <end position="127"/>
    </location>
</feature>
<feature type="domain" description="ABC3 transporter permease C-terminal" evidence="7">
    <location>
        <begin position="538"/>
        <end position="647"/>
    </location>
</feature>
<dbReference type="InterPro" id="IPR027022">
    <property type="entry name" value="ABC_permease_BceB-typ"/>
</dbReference>
<feature type="transmembrane region" description="Helical" evidence="6">
    <location>
        <begin position="58"/>
        <end position="80"/>
    </location>
</feature>
<feature type="transmembrane region" description="Helical" evidence="6">
    <location>
        <begin position="147"/>
        <end position="174"/>
    </location>
</feature>
<evidence type="ECO:0000313" key="9">
    <source>
        <dbReference type="Proteomes" id="UP000665561"/>
    </source>
</evidence>
<feature type="domain" description="ABC3 transporter permease C-terminal" evidence="7">
    <location>
        <begin position="60"/>
        <end position="176"/>
    </location>
</feature>
<dbReference type="InterPro" id="IPR052536">
    <property type="entry name" value="ABC-4_Integral_Memb_Prot"/>
</dbReference>
<comment type="subcellular location">
    <subcellularLocation>
        <location evidence="1 6">Cell membrane</location>
        <topology evidence="1 6">Multi-pass membrane protein</topology>
    </subcellularLocation>
</comment>
<keyword evidence="6" id="KW-0813">Transport</keyword>
<evidence type="ECO:0000256" key="3">
    <source>
        <dbReference type="ARBA" id="ARBA00022692"/>
    </source>
</evidence>
<reference evidence="8 9" key="1">
    <citation type="submission" date="2020-01" db="EMBL/GenBank/DDBJ databases">
        <title>Paenibacillus soybeanensis sp. nov. isolated from the nodules of soybean (Glycine max(L.) Merr).</title>
        <authorList>
            <person name="Wang H."/>
        </authorList>
    </citation>
    <scope>NUCLEOTIDE SEQUENCE [LARGE SCALE GENOMIC DNA]</scope>
    <source>
        <strain evidence="8 9">T1</strain>
    </source>
</reference>
<feature type="transmembrane region" description="Helical" evidence="6">
    <location>
        <begin position="228"/>
        <end position="248"/>
    </location>
</feature>
<evidence type="ECO:0000256" key="5">
    <source>
        <dbReference type="ARBA" id="ARBA00023136"/>
    </source>
</evidence>
<evidence type="ECO:0000313" key="8">
    <source>
        <dbReference type="EMBL" id="NBD25804.1"/>
    </source>
</evidence>
<dbReference type="PANTHER" id="PTHR46795">
    <property type="entry name" value="ABC TRANSPORTER PERMEASE-RELATED-RELATED"/>
    <property type="match status" value="1"/>
</dbReference>
<proteinExistence type="inferred from homology"/>
<evidence type="ECO:0000256" key="1">
    <source>
        <dbReference type="ARBA" id="ARBA00004651"/>
    </source>
</evidence>
<sequence length="654" mass="72089">MSLLGLTLKNVRRNFGLYTIYAVSMVIGMMIFFSFASVMYNGDILDALENRQNFQTGFAIASFVIVLFIVLFILYANSFFVRQRKKELGLYMLYGMNERHVLLMLMYETLMIGVVSLAIGGLLGGLLSKIFGSLLMNLMQYDRVISLSYPVQAILATVAVFAIVTAAACVQSYLLLTRVQLIDLFRARERTEKPIASSAPLAILAVALLGSAIAIIGGGKQTVFWTDYAAASMIYCAIGIIGGTYLFFRQFAGWVLQKLSRGKGYFEGNTVLWTSAIRFQIRGNTMNLSFISLFSTVLILLMCFVSINYAVQFEAVGRNLPNDVAYESKSDAVDAEVKSEIEASGHAITGRHALELLCADAVSDAGAAFDNPAYFFPGLLLVSAAEYNAIVKDRHDEGQQVRLEGNQAVSLSQGMDFPEALPGGGIDFTVRAKSDKTFRLIEKKDYALLGWASDPVLSMVKKPAMLIISDAAFGELRGNAAAANYLIYDIADAGNAEALSKRLHAIVTKDPEAYYSSFADVYSKQIEGSSLLLFASAFLALIALFALASVIYFKQLREATEARQQYAILRQLGVDKREMMSVIRKQLLFVFALPLLPGLVNSWLIIKTYILDSVQDFPNLKGMVWGIIAVYFLIYAGFYLASTTIYYRIANRAA</sequence>
<dbReference type="PANTHER" id="PTHR46795:SF3">
    <property type="entry name" value="ABC TRANSPORTER PERMEASE"/>
    <property type="match status" value="1"/>
</dbReference>
<feature type="transmembrane region" description="Helical" evidence="6">
    <location>
        <begin position="288"/>
        <end position="311"/>
    </location>
</feature>
<dbReference type="Pfam" id="PF02687">
    <property type="entry name" value="FtsX"/>
    <property type="match status" value="2"/>
</dbReference>
<keyword evidence="9" id="KW-1185">Reference proteome</keyword>
<comment type="caution">
    <text evidence="8">The sequence shown here is derived from an EMBL/GenBank/DDBJ whole genome shotgun (WGS) entry which is preliminary data.</text>
</comment>
<keyword evidence="5 6" id="KW-0472">Membrane</keyword>
<dbReference type="PIRSF" id="PIRSF018968">
    <property type="entry name" value="ABC_permease_BceB"/>
    <property type="match status" value="1"/>
</dbReference>
<dbReference type="EMBL" id="JAAAMV010000017">
    <property type="protein sequence ID" value="NBD25804.1"/>
    <property type="molecule type" value="Genomic_DNA"/>
</dbReference>
<keyword evidence="3 6" id="KW-0812">Transmembrane</keyword>
<evidence type="ECO:0000259" key="7">
    <source>
        <dbReference type="Pfam" id="PF02687"/>
    </source>
</evidence>
<dbReference type="InterPro" id="IPR003838">
    <property type="entry name" value="ABC3_permease_C"/>
</dbReference>
<evidence type="ECO:0000256" key="6">
    <source>
        <dbReference type="PIRNR" id="PIRNR018968"/>
    </source>
</evidence>
<name>A0ABW9XT42_9BACL</name>
<comment type="similarity">
    <text evidence="6">Belongs to the ABC-4 integral membrane protein family.</text>
</comment>
<evidence type="ECO:0000256" key="2">
    <source>
        <dbReference type="ARBA" id="ARBA00022475"/>
    </source>
</evidence>
<protein>
    <submittedName>
        <fullName evidence="8">FtsX-like permease family protein</fullName>
    </submittedName>
</protein>
<organism evidence="8 9">
    <name type="scientific">Paenibacillus glycinis</name>
    <dbReference type="NCBI Taxonomy" id="2697035"/>
    <lineage>
        <taxon>Bacteria</taxon>
        <taxon>Bacillati</taxon>
        <taxon>Bacillota</taxon>
        <taxon>Bacilli</taxon>
        <taxon>Bacillales</taxon>
        <taxon>Paenibacillaceae</taxon>
        <taxon>Paenibacillus</taxon>
    </lineage>
</organism>
<feature type="transmembrane region" description="Helical" evidence="6">
    <location>
        <begin position="623"/>
        <end position="647"/>
    </location>
</feature>
<feature type="transmembrane region" description="Helical" evidence="6">
    <location>
        <begin position="587"/>
        <end position="611"/>
    </location>
</feature>